<feature type="region of interest" description="Disordered" evidence="6">
    <location>
        <begin position="1"/>
        <end position="133"/>
    </location>
</feature>
<evidence type="ECO:0000256" key="2">
    <source>
        <dbReference type="ARBA" id="ARBA00023015"/>
    </source>
</evidence>
<feature type="region of interest" description="Disordered" evidence="6">
    <location>
        <begin position="240"/>
        <end position="322"/>
    </location>
</feature>
<proteinExistence type="inferred from homology"/>
<dbReference type="GO" id="GO:0003677">
    <property type="term" value="F:DNA binding"/>
    <property type="evidence" value="ECO:0007669"/>
    <property type="project" value="UniProtKB-KW"/>
</dbReference>
<keyword evidence="2" id="KW-0805">Transcription regulation</keyword>
<evidence type="ECO:0000259" key="7">
    <source>
        <dbReference type="PROSITE" id="PS00716"/>
    </source>
</evidence>
<evidence type="ECO:0000256" key="3">
    <source>
        <dbReference type="ARBA" id="ARBA00023082"/>
    </source>
</evidence>
<dbReference type="PANTHER" id="PTHR30603:SF47">
    <property type="entry name" value="RNA POLYMERASE SIGMA FACTOR SIGD, CHLOROPLASTIC"/>
    <property type="match status" value="1"/>
</dbReference>
<feature type="region of interest" description="Disordered" evidence="6">
    <location>
        <begin position="330"/>
        <end position="349"/>
    </location>
</feature>
<evidence type="ECO:0000313" key="8">
    <source>
        <dbReference type="EMBL" id="GHP06774.1"/>
    </source>
</evidence>
<dbReference type="PANTHER" id="PTHR30603">
    <property type="entry name" value="RNA POLYMERASE SIGMA FACTOR RPO"/>
    <property type="match status" value="1"/>
</dbReference>
<keyword evidence="4" id="KW-0238">DNA-binding</keyword>
<accession>A0A830HI34</accession>
<comment type="caution">
    <text evidence="8">The sequence shown here is derived from an EMBL/GenBank/DDBJ whole genome shotgun (WGS) entry which is preliminary data.</text>
</comment>
<feature type="compositionally biased region" description="Basic residues" evidence="6">
    <location>
        <begin position="262"/>
        <end position="275"/>
    </location>
</feature>
<dbReference type="AlphaFoldDB" id="A0A830HI34"/>
<dbReference type="PRINTS" id="PR00046">
    <property type="entry name" value="SIGMA70FCT"/>
</dbReference>
<dbReference type="NCBIfam" id="TIGR02937">
    <property type="entry name" value="sigma70-ECF"/>
    <property type="match status" value="1"/>
</dbReference>
<dbReference type="CDD" id="cd06171">
    <property type="entry name" value="Sigma70_r4"/>
    <property type="match status" value="1"/>
</dbReference>
<comment type="similarity">
    <text evidence="1">Belongs to the sigma-70 factor family.</text>
</comment>
<dbReference type="InterPro" id="IPR013324">
    <property type="entry name" value="RNA_pol_sigma_r3/r4-like"/>
</dbReference>
<dbReference type="SUPFAM" id="SSF88946">
    <property type="entry name" value="Sigma2 domain of RNA polymerase sigma factors"/>
    <property type="match status" value="1"/>
</dbReference>
<evidence type="ECO:0000256" key="5">
    <source>
        <dbReference type="ARBA" id="ARBA00023163"/>
    </source>
</evidence>
<dbReference type="InterPro" id="IPR013325">
    <property type="entry name" value="RNA_pol_sigma_r2"/>
</dbReference>
<dbReference type="InterPro" id="IPR050239">
    <property type="entry name" value="Sigma-70_RNA_pol_init_factors"/>
</dbReference>
<reference evidence="8" key="1">
    <citation type="submission" date="2020-10" db="EMBL/GenBank/DDBJ databases">
        <title>Unveiling of a novel bifunctional photoreceptor, Dualchrome1, isolated from a cosmopolitan green alga.</title>
        <authorList>
            <person name="Suzuki S."/>
            <person name="Kawachi M."/>
        </authorList>
    </citation>
    <scope>NUCLEOTIDE SEQUENCE</scope>
    <source>
        <strain evidence="8">NIES 2893</strain>
    </source>
</reference>
<feature type="compositionally biased region" description="Low complexity" evidence="6">
    <location>
        <begin position="64"/>
        <end position="89"/>
    </location>
</feature>
<dbReference type="Proteomes" id="UP000660262">
    <property type="component" value="Unassembled WGS sequence"/>
</dbReference>
<feature type="compositionally biased region" description="Low complexity" evidence="6">
    <location>
        <begin position="281"/>
        <end position="312"/>
    </location>
</feature>
<evidence type="ECO:0000256" key="4">
    <source>
        <dbReference type="ARBA" id="ARBA00023125"/>
    </source>
</evidence>
<evidence type="ECO:0000313" key="9">
    <source>
        <dbReference type="Proteomes" id="UP000660262"/>
    </source>
</evidence>
<protein>
    <recommendedName>
        <fullName evidence="7">RNA polymerase sigma-70 domain-containing protein</fullName>
    </recommendedName>
</protein>
<feature type="compositionally biased region" description="Low complexity" evidence="6">
    <location>
        <begin position="556"/>
        <end position="565"/>
    </location>
</feature>
<dbReference type="SUPFAM" id="SSF88659">
    <property type="entry name" value="Sigma3 and sigma4 domains of RNA polymerase sigma factors"/>
    <property type="match status" value="1"/>
</dbReference>
<dbReference type="Pfam" id="PF04545">
    <property type="entry name" value="Sigma70_r4"/>
    <property type="match status" value="1"/>
</dbReference>
<dbReference type="Pfam" id="PF04542">
    <property type="entry name" value="Sigma70_r2"/>
    <property type="match status" value="1"/>
</dbReference>
<dbReference type="InterPro" id="IPR036388">
    <property type="entry name" value="WH-like_DNA-bd_sf"/>
</dbReference>
<gene>
    <name evidence="8" type="ORF">PPROV_000551800</name>
</gene>
<dbReference type="GO" id="GO:0016987">
    <property type="term" value="F:sigma factor activity"/>
    <property type="evidence" value="ECO:0007669"/>
    <property type="project" value="UniProtKB-KW"/>
</dbReference>
<keyword evidence="5" id="KW-0804">Transcription</keyword>
<evidence type="ECO:0000256" key="6">
    <source>
        <dbReference type="SAM" id="MobiDB-lite"/>
    </source>
</evidence>
<dbReference type="InterPro" id="IPR000943">
    <property type="entry name" value="RNA_pol_sigma70"/>
</dbReference>
<sequence>MASSPFIASGSSFKRGCASHKKKSAHGHGQARGRSHEAKVPGSFRQSHHHPGHEGPLGEVSCLASHSSHGSGASDSSSSGGTSSAGSHTTSRRTSSKTSSGSRSCSPGRSNAAAAKHTQSRLKVATQRASSYVATGDDAVQAWARGEESSAATPSAFLGSTTTAVSLSDLANEHDDTNTTDDDTYTYQSHLELVRAKLGQRKYKKMGYLVDDERPASAPAAATTRTSTKAKQTTITAAAAAASALPKKKNSTPVEVPALLRRPSRSVAMKRRSARRDRFLSTTNSSNDDPSSSSTSSTTSTSSPESSTSSSSRNKATPSDADQAEVAIAELRMSRNDKQSNIDTKGKRRARRMNQLLAADDETVPEVMTACEVLTRRQEAMLLPAAKRYCRIEAYRTTELGIDGGIPSWPEVAARMQYRGATDAKRHYEVGRQALSLLVEHNLRLVVTVSRKYLASSVLTLPDLIVAGSAGITKAVEKFDTSKGYKFSTYATWWIRQNVSRCVTSEGRLVRFPVHVHDTLHRVKRAIKEIEEERMRGLHHESNGTEAGNGRGGSGETSSAAASSSSERRDAPGVAGVAGAIGQRGALGSDEDVFLADGSLNPAAKYPSATMASRQSSGIVDSSAVAAITDDVDASGNKSNSVSLTKSIGYSVTPRDIAKRTGLTEGKVVQVLKWNAPVTSVDAPLDTGGTVGFNLYADDHYSVIDSEHLMESSSDPHSDSAGAHVGGGIMNDLSSLWGLSAAQQATGDGDSGGSTLTGKDYDPLLQTEAALHREKLDAALRSLTVRERNVLRMRWGLVVKGGRGMSYVEISDIYGLTKERIRQIEEKALRKLRQPAALVALRGEFKSSGGEMR</sequence>
<dbReference type="PROSITE" id="PS00716">
    <property type="entry name" value="SIGMA70_2"/>
    <property type="match status" value="1"/>
</dbReference>
<keyword evidence="3" id="KW-0731">Sigma factor</keyword>
<organism evidence="8 9">
    <name type="scientific">Pycnococcus provasolii</name>
    <dbReference type="NCBI Taxonomy" id="41880"/>
    <lineage>
        <taxon>Eukaryota</taxon>
        <taxon>Viridiplantae</taxon>
        <taxon>Chlorophyta</taxon>
        <taxon>Pseudoscourfieldiophyceae</taxon>
        <taxon>Pseudoscourfieldiales</taxon>
        <taxon>Pycnococcaceae</taxon>
        <taxon>Pycnococcus</taxon>
    </lineage>
</organism>
<dbReference type="Gene3D" id="1.10.601.10">
    <property type="entry name" value="RNA Polymerase Primary Sigma Factor"/>
    <property type="match status" value="1"/>
</dbReference>
<name>A0A830HI34_9CHLO</name>
<dbReference type="InterPro" id="IPR014284">
    <property type="entry name" value="RNA_pol_sigma-70_dom"/>
</dbReference>
<dbReference type="OrthoDB" id="2012130at2759"/>
<feature type="compositionally biased region" description="Low complexity" evidence="6">
    <location>
        <begin position="96"/>
        <end position="110"/>
    </location>
</feature>
<feature type="region of interest" description="Disordered" evidence="6">
    <location>
        <begin position="534"/>
        <end position="574"/>
    </location>
</feature>
<dbReference type="Gene3D" id="1.10.10.10">
    <property type="entry name" value="Winged helix-like DNA-binding domain superfamily/Winged helix DNA-binding domain"/>
    <property type="match status" value="1"/>
</dbReference>
<feature type="compositionally biased region" description="Basic and acidic residues" evidence="6">
    <location>
        <begin position="534"/>
        <end position="543"/>
    </location>
</feature>
<feature type="compositionally biased region" description="Basic residues" evidence="6">
    <location>
        <begin position="17"/>
        <end position="33"/>
    </location>
</feature>
<feature type="domain" description="RNA polymerase sigma-70" evidence="7">
    <location>
        <begin position="806"/>
        <end position="832"/>
    </location>
</feature>
<dbReference type="GO" id="GO:0006352">
    <property type="term" value="P:DNA-templated transcription initiation"/>
    <property type="evidence" value="ECO:0007669"/>
    <property type="project" value="InterPro"/>
</dbReference>
<keyword evidence="9" id="KW-1185">Reference proteome</keyword>
<dbReference type="EMBL" id="BNJQ01000014">
    <property type="protein sequence ID" value="GHP06774.1"/>
    <property type="molecule type" value="Genomic_DNA"/>
</dbReference>
<evidence type="ECO:0000256" key="1">
    <source>
        <dbReference type="ARBA" id="ARBA00007788"/>
    </source>
</evidence>
<dbReference type="InterPro" id="IPR007627">
    <property type="entry name" value="RNA_pol_sigma70_r2"/>
</dbReference>
<dbReference type="InterPro" id="IPR007630">
    <property type="entry name" value="RNA_pol_sigma70_r4"/>
</dbReference>